<gene>
    <name evidence="5" type="ORF">ACFPH8_09580</name>
</gene>
<dbReference type="EMBL" id="JBHSLA010000003">
    <property type="protein sequence ID" value="MFC5195577.1"/>
    <property type="molecule type" value="Genomic_DNA"/>
</dbReference>
<dbReference type="SUPFAM" id="SSF46689">
    <property type="entry name" value="Homeodomain-like"/>
    <property type="match status" value="1"/>
</dbReference>
<keyword evidence="2" id="KW-0238">DNA-binding</keyword>
<name>A0ABW0C6G8_9FLAO</name>
<dbReference type="Proteomes" id="UP001596162">
    <property type="component" value="Unassembled WGS sequence"/>
</dbReference>
<proteinExistence type="predicted"/>
<evidence type="ECO:0000256" key="2">
    <source>
        <dbReference type="ARBA" id="ARBA00023125"/>
    </source>
</evidence>
<reference evidence="6" key="1">
    <citation type="journal article" date="2019" name="Int. J. Syst. Evol. Microbiol.">
        <title>The Global Catalogue of Microorganisms (GCM) 10K type strain sequencing project: providing services to taxonomists for standard genome sequencing and annotation.</title>
        <authorList>
            <consortium name="The Broad Institute Genomics Platform"/>
            <consortium name="The Broad Institute Genome Sequencing Center for Infectious Disease"/>
            <person name="Wu L."/>
            <person name="Ma J."/>
        </authorList>
    </citation>
    <scope>NUCLEOTIDE SEQUENCE [LARGE SCALE GENOMIC DNA]</scope>
    <source>
        <strain evidence="6">JCM 17978</strain>
    </source>
</reference>
<evidence type="ECO:0000313" key="5">
    <source>
        <dbReference type="EMBL" id="MFC5195577.1"/>
    </source>
</evidence>
<keyword evidence="6" id="KW-1185">Reference proteome</keyword>
<organism evidence="5 6">
    <name type="scientific">Bizionia hallyeonensis</name>
    <dbReference type="NCBI Taxonomy" id="1123757"/>
    <lineage>
        <taxon>Bacteria</taxon>
        <taxon>Pseudomonadati</taxon>
        <taxon>Bacteroidota</taxon>
        <taxon>Flavobacteriia</taxon>
        <taxon>Flavobacteriales</taxon>
        <taxon>Flavobacteriaceae</taxon>
        <taxon>Bizionia</taxon>
    </lineage>
</organism>
<keyword evidence="3" id="KW-0804">Transcription</keyword>
<evidence type="ECO:0000256" key="3">
    <source>
        <dbReference type="ARBA" id="ARBA00023163"/>
    </source>
</evidence>
<keyword evidence="1" id="KW-0805">Transcription regulation</keyword>
<dbReference type="InterPro" id="IPR018060">
    <property type="entry name" value="HTH_AraC"/>
</dbReference>
<protein>
    <submittedName>
        <fullName evidence="5">Helix-turn-helix domain-containing protein</fullName>
    </submittedName>
</protein>
<accession>A0ABW0C6G8</accession>
<dbReference type="PANTHER" id="PTHR43280">
    <property type="entry name" value="ARAC-FAMILY TRANSCRIPTIONAL REGULATOR"/>
    <property type="match status" value="1"/>
</dbReference>
<sequence>MTLFIKYDLDLVCKTVIKEQLEALDIAHTITSIGEVKIQKDLDAAKRSALEDALKRYGIQILSNQKETLVERIKHTIDDMLRNNDLRTLKVSSYLSDTLNYSYAHLSTVFSESTYTSIENYMILKKVDLVKERICNTNLTLTEIAYQLDYSSVAHLSGQFKKTTGLTPSGFQRIMKNRKQ</sequence>
<dbReference type="Gene3D" id="1.10.10.60">
    <property type="entry name" value="Homeodomain-like"/>
    <property type="match status" value="1"/>
</dbReference>
<dbReference type="RefSeq" id="WP_376860481.1">
    <property type="nucleotide sequence ID" value="NZ_JBHSLA010000003.1"/>
</dbReference>
<dbReference type="PROSITE" id="PS01124">
    <property type="entry name" value="HTH_ARAC_FAMILY_2"/>
    <property type="match status" value="1"/>
</dbReference>
<dbReference type="SMART" id="SM00342">
    <property type="entry name" value="HTH_ARAC"/>
    <property type="match status" value="1"/>
</dbReference>
<dbReference type="InterPro" id="IPR009057">
    <property type="entry name" value="Homeodomain-like_sf"/>
</dbReference>
<evidence type="ECO:0000256" key="1">
    <source>
        <dbReference type="ARBA" id="ARBA00023015"/>
    </source>
</evidence>
<evidence type="ECO:0000259" key="4">
    <source>
        <dbReference type="PROSITE" id="PS01124"/>
    </source>
</evidence>
<evidence type="ECO:0000313" key="6">
    <source>
        <dbReference type="Proteomes" id="UP001596162"/>
    </source>
</evidence>
<dbReference type="Pfam" id="PF12833">
    <property type="entry name" value="HTH_18"/>
    <property type="match status" value="1"/>
</dbReference>
<feature type="domain" description="HTH araC/xylS-type" evidence="4">
    <location>
        <begin position="71"/>
        <end position="174"/>
    </location>
</feature>
<comment type="caution">
    <text evidence="5">The sequence shown here is derived from an EMBL/GenBank/DDBJ whole genome shotgun (WGS) entry which is preliminary data.</text>
</comment>
<dbReference type="PANTHER" id="PTHR43280:SF2">
    <property type="entry name" value="HTH-TYPE TRANSCRIPTIONAL REGULATOR EXSA"/>
    <property type="match status" value="1"/>
</dbReference>